<dbReference type="OrthoDB" id="9799209at2"/>
<reference evidence="13 14" key="1">
    <citation type="submission" date="2016-10" db="EMBL/GenBank/DDBJ databases">
        <authorList>
            <person name="de Groot N.N."/>
        </authorList>
    </citation>
    <scope>NUCLEOTIDE SEQUENCE [LARGE SCALE GENOMIC DNA]</scope>
    <source>
        <strain evidence="14">DSM 938 / 37b4</strain>
    </source>
</reference>
<feature type="transmembrane region" description="Helical" evidence="8">
    <location>
        <begin position="408"/>
        <end position="429"/>
    </location>
</feature>
<evidence type="ECO:0000256" key="5">
    <source>
        <dbReference type="ARBA" id="ARBA00022989"/>
    </source>
</evidence>
<dbReference type="GO" id="GO:0005886">
    <property type="term" value="C:plasma membrane"/>
    <property type="evidence" value="ECO:0007669"/>
    <property type="project" value="UniProtKB-SubCell"/>
</dbReference>
<dbReference type="InterPro" id="IPR006685">
    <property type="entry name" value="MscS_channel_2nd"/>
</dbReference>
<dbReference type="Pfam" id="PF00924">
    <property type="entry name" value="MS_channel_2nd"/>
    <property type="match status" value="1"/>
</dbReference>
<dbReference type="Gene3D" id="2.30.30.60">
    <property type="match status" value="1"/>
</dbReference>
<protein>
    <submittedName>
        <fullName evidence="13">Small-conductance mechanosensitive channel</fullName>
    </submittedName>
</protein>
<dbReference type="InterPro" id="IPR022249">
    <property type="entry name" value="DUF3772"/>
</dbReference>
<feature type="domain" description="Mechanosensitive ion channel MscS" evidence="10">
    <location>
        <begin position="607"/>
        <end position="674"/>
    </location>
</feature>
<evidence type="ECO:0000259" key="11">
    <source>
        <dbReference type="Pfam" id="PF12607"/>
    </source>
</evidence>
<evidence type="ECO:0000256" key="6">
    <source>
        <dbReference type="ARBA" id="ARBA00023136"/>
    </source>
</evidence>
<dbReference type="SUPFAM" id="SSF82689">
    <property type="entry name" value="Mechanosensitive channel protein MscS (YggB), C-terminal domain"/>
    <property type="match status" value="1"/>
</dbReference>
<dbReference type="PANTHER" id="PTHR30347">
    <property type="entry name" value="POTASSIUM CHANNEL RELATED"/>
    <property type="match status" value="1"/>
</dbReference>
<dbReference type="GO" id="GO:0008381">
    <property type="term" value="F:mechanosensitive monoatomic ion channel activity"/>
    <property type="evidence" value="ECO:0007669"/>
    <property type="project" value="UniProtKB-ARBA"/>
</dbReference>
<feature type="transmembrane region" description="Helical" evidence="8">
    <location>
        <begin position="198"/>
        <end position="217"/>
    </location>
</feature>
<feature type="domain" description="Mechanosensitive ion channel MscS C-terminal" evidence="12">
    <location>
        <begin position="683"/>
        <end position="764"/>
    </location>
</feature>
<evidence type="ECO:0000259" key="12">
    <source>
        <dbReference type="Pfam" id="PF21082"/>
    </source>
</evidence>
<feature type="transmembrane region" description="Helical" evidence="8">
    <location>
        <begin position="473"/>
        <end position="496"/>
    </location>
</feature>
<feature type="transmembrane region" description="Helical" evidence="8">
    <location>
        <begin position="273"/>
        <end position="292"/>
    </location>
</feature>
<evidence type="ECO:0000313" key="14">
    <source>
        <dbReference type="Proteomes" id="UP000183812"/>
    </source>
</evidence>
<dbReference type="EMBL" id="FNAY01000014">
    <property type="protein sequence ID" value="SDF62375.1"/>
    <property type="molecule type" value="Genomic_DNA"/>
</dbReference>
<organism evidence="13 14">
    <name type="scientific">Rhodobacter capsulatus</name>
    <name type="common">Rhodopseudomonas capsulata</name>
    <dbReference type="NCBI Taxonomy" id="1061"/>
    <lineage>
        <taxon>Bacteria</taxon>
        <taxon>Pseudomonadati</taxon>
        <taxon>Pseudomonadota</taxon>
        <taxon>Alphaproteobacteria</taxon>
        <taxon>Rhodobacterales</taxon>
        <taxon>Rhodobacter group</taxon>
        <taxon>Rhodobacter</taxon>
    </lineage>
</organism>
<dbReference type="Pfam" id="PF12607">
    <property type="entry name" value="DUF3772"/>
    <property type="match status" value="1"/>
</dbReference>
<dbReference type="PROSITE" id="PS01246">
    <property type="entry name" value="UPF0003"/>
    <property type="match status" value="1"/>
</dbReference>
<evidence type="ECO:0000256" key="4">
    <source>
        <dbReference type="ARBA" id="ARBA00022692"/>
    </source>
</evidence>
<sequence>MIARVLLRVLVLTLLLALPVAAQDDAEPNYKAFGKASSQVEEAVAKGEISDARLSDMRAEMVKWRTTFTAAQDTNASQIETLKSQIAALGPLPAEGTSEDPLIAKRREDLTAKLSKLQTPGISAAEAASRSDAIIRAIDKLIRERQADKLLRLSPSVANPVNWPAGASLLRWMGEWIYEETHWRFTQPVNYETARDNAPLIIGLILGALLLLARGGAWMTRLTRWLLTKTAMRGRNLISGIVSFGQVLLPTAGAVMATTALDKTALFGPILSSLYLLAPGMLFVVLSARWLGTRVFPPQAGEGVITPGAEGRVYALMLGLAFMAYRLIEMWVAPRAEDFLGGAGELGSERAADVAARADAALSVLQVPLQVFAALALFRMGQLLRRQGNGAILAEEEDGAFRLGLLRWLGNALLLIAVAGPVLGVVGYVSAANALIWPAVQTLGLLALVITLQSFLAELYVTVSGPEARRDALLPVLGGFLLSLASIPVLALIWGARVEDLVELWTSFQAGIAVGGVRISPTSFITFAVVFTIGYTLTRIFQGALKASILPRTTIDKGGQNAIVSGLGYVGILLAALIAISTAGIDLSSLAIVAGALSVGIGFGLQTIVQNFVSGIILLVERPISEGDWIEVGGRQGIVKNISVRATIIETFDRTDVIVPNADLISGAVTNWTRGNKTGRLIVPVGVAYGNDTRRIEAMLAEIAQAHPLVMMNPPPFAVFTGFGADSLNFEIRAILSDVNFKLRVHSEMNHQIAERFAREGIEIPFPQRDVWIRNPEILRSDYVPPVEKMVVGHGTIAAAPAPARPEPGEGISVLSDNDGAEEGDDR</sequence>
<dbReference type="InterPro" id="IPR049278">
    <property type="entry name" value="MS_channel_C"/>
</dbReference>
<gene>
    <name evidence="13" type="ORF">SAMN04244550_02545</name>
</gene>
<feature type="transmembrane region" description="Helical" evidence="8">
    <location>
        <begin position="354"/>
        <end position="378"/>
    </location>
</feature>
<name>A0A1G7MKR8_RHOCA</name>
<feature type="transmembrane region" description="Helical" evidence="8">
    <location>
        <begin position="562"/>
        <end position="585"/>
    </location>
</feature>
<evidence type="ECO:0000313" key="13">
    <source>
        <dbReference type="EMBL" id="SDF62375.1"/>
    </source>
</evidence>
<feature type="region of interest" description="Disordered" evidence="7">
    <location>
        <begin position="799"/>
        <end position="827"/>
    </location>
</feature>
<dbReference type="AlphaFoldDB" id="A0A1G7MKR8"/>
<dbReference type="InterPro" id="IPR006686">
    <property type="entry name" value="MscS_channel_CS"/>
</dbReference>
<feature type="chain" id="PRO_5010339635" evidence="9">
    <location>
        <begin position="23"/>
        <end position="827"/>
    </location>
</feature>
<feature type="transmembrane region" description="Helical" evidence="8">
    <location>
        <begin position="524"/>
        <end position="541"/>
    </location>
</feature>
<dbReference type="Gene3D" id="1.10.287.1260">
    <property type="match status" value="1"/>
</dbReference>
<dbReference type="RefSeq" id="WP_074554780.1">
    <property type="nucleotide sequence ID" value="NZ_CP119563.1"/>
</dbReference>
<feature type="domain" description="DUF3772" evidence="11">
    <location>
        <begin position="123"/>
        <end position="168"/>
    </location>
</feature>
<dbReference type="Proteomes" id="UP000183812">
    <property type="component" value="Unassembled WGS sequence"/>
</dbReference>
<keyword evidence="3" id="KW-1003">Cell membrane</keyword>
<dbReference type="InterPro" id="IPR023408">
    <property type="entry name" value="MscS_beta-dom_sf"/>
</dbReference>
<dbReference type="InterPro" id="IPR010920">
    <property type="entry name" value="LSM_dom_sf"/>
</dbReference>
<dbReference type="SUPFAM" id="SSF82861">
    <property type="entry name" value="Mechanosensitive channel protein MscS (YggB), transmembrane region"/>
    <property type="match status" value="1"/>
</dbReference>
<comment type="subcellular location">
    <subcellularLocation>
        <location evidence="1">Cell membrane</location>
        <topology evidence="1">Multi-pass membrane protein</topology>
    </subcellularLocation>
</comment>
<keyword evidence="9" id="KW-0732">Signal</keyword>
<feature type="transmembrane region" description="Helical" evidence="8">
    <location>
        <begin position="435"/>
        <end position="461"/>
    </location>
</feature>
<dbReference type="SUPFAM" id="SSF50182">
    <property type="entry name" value="Sm-like ribonucleoproteins"/>
    <property type="match status" value="1"/>
</dbReference>
<dbReference type="InterPro" id="IPR011066">
    <property type="entry name" value="MscS_channel_C_sf"/>
</dbReference>
<keyword evidence="6 8" id="KW-0472">Membrane</keyword>
<dbReference type="InterPro" id="IPR011014">
    <property type="entry name" value="MscS_channel_TM-2"/>
</dbReference>
<proteinExistence type="inferred from homology"/>
<accession>A0A1G7MKR8</accession>
<dbReference type="PANTHER" id="PTHR30347:SF1">
    <property type="entry name" value="MECHANOSENSITIVE CHANNEL MSCK"/>
    <property type="match status" value="1"/>
</dbReference>
<evidence type="ECO:0000256" key="3">
    <source>
        <dbReference type="ARBA" id="ARBA00022475"/>
    </source>
</evidence>
<dbReference type="InterPro" id="IPR052702">
    <property type="entry name" value="MscS-like_channel"/>
</dbReference>
<evidence type="ECO:0000256" key="2">
    <source>
        <dbReference type="ARBA" id="ARBA00008017"/>
    </source>
</evidence>
<evidence type="ECO:0000256" key="9">
    <source>
        <dbReference type="SAM" id="SignalP"/>
    </source>
</evidence>
<dbReference type="Gene3D" id="3.30.70.100">
    <property type="match status" value="1"/>
</dbReference>
<feature type="signal peptide" evidence="9">
    <location>
        <begin position="1"/>
        <end position="22"/>
    </location>
</feature>
<feature type="transmembrane region" description="Helical" evidence="8">
    <location>
        <begin position="237"/>
        <end position="261"/>
    </location>
</feature>
<comment type="similarity">
    <text evidence="2">Belongs to the MscS (TC 1.A.23) family.</text>
</comment>
<evidence type="ECO:0000259" key="10">
    <source>
        <dbReference type="Pfam" id="PF00924"/>
    </source>
</evidence>
<keyword evidence="4 8" id="KW-0812">Transmembrane</keyword>
<evidence type="ECO:0000256" key="8">
    <source>
        <dbReference type="SAM" id="Phobius"/>
    </source>
</evidence>
<evidence type="ECO:0000256" key="7">
    <source>
        <dbReference type="SAM" id="MobiDB-lite"/>
    </source>
</evidence>
<keyword evidence="5 8" id="KW-1133">Transmembrane helix</keyword>
<feature type="transmembrane region" description="Helical" evidence="8">
    <location>
        <begin position="591"/>
        <end position="620"/>
    </location>
</feature>
<evidence type="ECO:0000256" key="1">
    <source>
        <dbReference type="ARBA" id="ARBA00004651"/>
    </source>
</evidence>
<dbReference type="Pfam" id="PF21082">
    <property type="entry name" value="MS_channel_3rd"/>
    <property type="match status" value="1"/>
</dbReference>